<gene>
    <name evidence="3" type="ORF">MM415B01169_0021</name>
</gene>
<evidence type="ECO:0000313" key="3">
    <source>
        <dbReference type="EMBL" id="QJA60188.1"/>
    </source>
</evidence>
<evidence type="ECO:0000259" key="2">
    <source>
        <dbReference type="Pfam" id="PF18932"/>
    </source>
</evidence>
<evidence type="ECO:0000256" key="1">
    <source>
        <dbReference type="SAM" id="MobiDB-lite"/>
    </source>
</evidence>
<feature type="region of interest" description="Disordered" evidence="1">
    <location>
        <begin position="1"/>
        <end position="30"/>
    </location>
</feature>
<name>A0A6M3ISE9_9ZZZZ</name>
<dbReference type="Pfam" id="PF18932">
    <property type="entry name" value="DUF5681"/>
    <property type="match status" value="1"/>
</dbReference>
<dbReference type="InterPro" id="IPR043736">
    <property type="entry name" value="DUF5681"/>
</dbReference>
<feature type="domain" description="DUF5681" evidence="2">
    <location>
        <begin position="8"/>
        <end position="81"/>
    </location>
</feature>
<reference evidence="3" key="1">
    <citation type="submission" date="2020-03" db="EMBL/GenBank/DDBJ databases">
        <title>The deep terrestrial virosphere.</title>
        <authorList>
            <person name="Holmfeldt K."/>
            <person name="Nilsson E."/>
            <person name="Simone D."/>
            <person name="Lopez-Fernandez M."/>
            <person name="Wu X."/>
            <person name="de Brujin I."/>
            <person name="Lundin D."/>
            <person name="Andersson A."/>
            <person name="Bertilsson S."/>
            <person name="Dopson M."/>
        </authorList>
    </citation>
    <scope>NUCLEOTIDE SEQUENCE</scope>
    <source>
        <strain evidence="3">MM415B01169</strain>
    </source>
</reference>
<sequence>MANPNPNQSTRWKKGSKSPNPKGRPEQPWKAVFRKEVEKLIVTKSGKKEQIKHLIAKAQIAEALKGNTYAFNAVADRMEGRPVQPTDLTSQGEKIEPIQVIIVEDKHDE</sequence>
<dbReference type="EMBL" id="MT141399">
    <property type="protein sequence ID" value="QJA60188.1"/>
    <property type="molecule type" value="Genomic_DNA"/>
</dbReference>
<protein>
    <recommendedName>
        <fullName evidence="2">DUF5681 domain-containing protein</fullName>
    </recommendedName>
</protein>
<feature type="compositionally biased region" description="Polar residues" evidence="1">
    <location>
        <begin position="1"/>
        <end position="10"/>
    </location>
</feature>
<proteinExistence type="predicted"/>
<accession>A0A6M3ISE9</accession>
<dbReference type="AlphaFoldDB" id="A0A6M3ISE9"/>
<organism evidence="3">
    <name type="scientific">viral metagenome</name>
    <dbReference type="NCBI Taxonomy" id="1070528"/>
    <lineage>
        <taxon>unclassified sequences</taxon>
        <taxon>metagenomes</taxon>
        <taxon>organismal metagenomes</taxon>
    </lineage>
</organism>